<keyword evidence="2" id="KW-0865">Zymogen</keyword>
<dbReference type="GO" id="GO:0008234">
    <property type="term" value="F:cysteine-type peptidase activity"/>
    <property type="evidence" value="ECO:0007669"/>
    <property type="project" value="InterPro"/>
</dbReference>
<evidence type="ECO:0000256" key="5">
    <source>
        <dbReference type="SAM" id="SignalP"/>
    </source>
</evidence>
<dbReference type="Proteomes" id="UP000195012">
    <property type="component" value="Unassembled WGS sequence"/>
</dbReference>
<dbReference type="GO" id="GO:0006508">
    <property type="term" value="P:proteolysis"/>
    <property type="evidence" value="ECO:0007669"/>
    <property type="project" value="UniProtKB-KW"/>
</dbReference>
<dbReference type="PANTHER" id="PTHR12411">
    <property type="entry name" value="CYSTEINE PROTEASE FAMILY C1-RELATED"/>
    <property type="match status" value="1"/>
</dbReference>
<comment type="similarity">
    <text evidence="1">Belongs to the peptidase C1 family.</text>
</comment>
<feature type="signal peptide" evidence="5">
    <location>
        <begin position="1"/>
        <end position="21"/>
    </location>
</feature>
<dbReference type="InterPro" id="IPR000668">
    <property type="entry name" value="Peptidase_C1A_C"/>
</dbReference>
<evidence type="ECO:0000256" key="2">
    <source>
        <dbReference type="ARBA" id="ARBA00023145"/>
    </source>
</evidence>
<dbReference type="VEuPathDB" id="PlasmoDB:PKNH_0413100"/>
<dbReference type="InterPro" id="IPR013128">
    <property type="entry name" value="Peptidase_C1A"/>
</dbReference>
<name>A0A1Y3DPB8_PLAKN</name>
<evidence type="ECO:0000259" key="6">
    <source>
        <dbReference type="SMART" id="SM00645"/>
    </source>
</evidence>
<comment type="caution">
    <text evidence="7">The sequence shown here is derived from an EMBL/GenBank/DDBJ whole genome shotgun (WGS) entry which is preliminary data.</text>
</comment>
<dbReference type="CDD" id="cd02619">
    <property type="entry name" value="Peptidase_C1"/>
    <property type="match status" value="1"/>
</dbReference>
<dbReference type="SUPFAM" id="SSF54001">
    <property type="entry name" value="Cysteine proteinases"/>
    <property type="match status" value="1"/>
</dbReference>
<feature type="chain" id="PRO_5011008271" evidence="5">
    <location>
        <begin position="22"/>
        <end position="950"/>
    </location>
</feature>
<gene>
    <name evidence="7" type="ORF">PKNOH_S08496000</name>
</gene>
<protein>
    <submittedName>
        <fullName evidence="7">Putative Cysteine protease</fullName>
    </submittedName>
</protein>
<dbReference type="OrthoDB" id="190265at2759"/>
<dbReference type="InterPro" id="IPR038765">
    <property type="entry name" value="Papain-like_cys_pep_sf"/>
</dbReference>
<feature type="compositionally biased region" description="Polar residues" evidence="4">
    <location>
        <begin position="90"/>
        <end position="107"/>
    </location>
</feature>
<dbReference type="AlphaFoldDB" id="A0A1Y3DPB8"/>
<evidence type="ECO:0000256" key="4">
    <source>
        <dbReference type="SAM" id="MobiDB-lite"/>
    </source>
</evidence>
<evidence type="ECO:0000313" key="8">
    <source>
        <dbReference type="Proteomes" id="UP000195012"/>
    </source>
</evidence>
<keyword evidence="7" id="KW-0378">Hydrolase</keyword>
<dbReference type="Gene3D" id="3.90.70.10">
    <property type="entry name" value="Cysteine proteinases"/>
    <property type="match status" value="1"/>
</dbReference>
<reference evidence="7 8" key="1">
    <citation type="submission" date="2017-05" db="EMBL/GenBank/DDBJ databases">
        <title>PacBio assembly of a Plasmodium knowlesi genome sequence with Hi-C correction and manual annotation of the SICAvar gene family.</title>
        <authorList>
            <person name="Lapp S.A."/>
            <person name="Geraldo J.A."/>
            <person name="Chien J.-T."/>
            <person name="Ay F."/>
            <person name="Pakala S.B."/>
            <person name="Batugedara G."/>
            <person name="Humphrey J.C."/>
            <person name="Debarry J.D."/>
            <person name="Le Roch K.G."/>
            <person name="Galinski M.R."/>
            <person name="Kissinger J.C."/>
        </authorList>
    </citation>
    <scope>NUCLEOTIDE SEQUENCE [LARGE SCALE GENOMIC DNA]</scope>
    <source>
        <strain evidence="8">Malayan Strain Pk1 (A+)</strain>
    </source>
</reference>
<dbReference type="SMART" id="SM00645">
    <property type="entry name" value="Pept_C1"/>
    <property type="match status" value="1"/>
</dbReference>
<keyword evidence="5" id="KW-0732">Signal</keyword>
<keyword evidence="7" id="KW-0645">Protease</keyword>
<proteinExistence type="inferred from homology"/>
<feature type="domain" description="Peptidase C1A papain C-terminal" evidence="6">
    <location>
        <begin position="518"/>
        <end position="769"/>
    </location>
</feature>
<evidence type="ECO:0000313" key="7">
    <source>
        <dbReference type="EMBL" id="OTN66671.1"/>
    </source>
</evidence>
<accession>A0A1Y3DPB8</accession>
<keyword evidence="3" id="KW-0325">Glycoprotein</keyword>
<feature type="region of interest" description="Disordered" evidence="4">
    <location>
        <begin position="809"/>
        <end position="845"/>
    </location>
</feature>
<dbReference type="VEuPathDB" id="PlasmoDB:PKNOH_S08496000"/>
<evidence type="ECO:0000256" key="1">
    <source>
        <dbReference type="ARBA" id="ARBA00008455"/>
    </source>
</evidence>
<sequence length="950" mass="106728">MNPRISFTWAICALFGTYVAAQLASGGLWNGSSFPTSAYSNHTDENKLSIDQENGRGDASPEYYSGIEVDGTIAHTPLNVPPPNADNPAGQGQSPQQVDQATSNTTGIADAPASKRIEIEVRSALLKDHDGVKITGTCNANFQVFLVPHISISVEAESNTIQISRMIENVTTTKEWDKGDGNSSQPLQFEENIDSLLNQCTEGRTFKFIVIIKGKELILKWKVYEEIPSATENNKVDVRKYALKNLGLPITAIQVHSGKEDSNLFLLKSKAYFLRKNIPRTCERIVTSCYLSGNVDIHKCFQFTLLMENHDMTNECSKYVSSEVTDKFKGIKIEAQDNVDPEEIQLRKTIDRILNWIYRIDEDGKKVLIMQDELDLSMKEDLITYCQIMKKVDKSGTLEEHQIGSEMDVLTNLKGLLKNHSHEELPTLEGKLKIPAICMKDASKWVVNKRGLVLPPFEYKHLQRRVITSVDSQEENKLADKEDVIKDMHMPGYRAVIDLSQKGGVNHSDHSGEMFCNEDYCNRWKDRNSCFARIETEEQGNCNLSWLFASKLHLETIKCMKGYDHVATSALYVANCSSRGNKSKCISGSNPYEFLTIVEENGFLPPALLLPYSYGKVGNTCPKQEDHWQNLWSNVKLLEPSYEPNSISTKGYTSYESDDFRGNIERFVNLVKREVKNRGSIMAYVKAMGVLGYDFNGKEVQSLCGDRRPDHAVNIIGYGNYINVNGEKSSYWLIRNSWGYYWGDEGNFRVDVYAPPGCQHNFIHTAAAFNNYYLKSSPDSFGSIYYNNIGPKDDSALKNRTGANQNLAVQGKGKHSELYKDSDPSVTTNPVREPKGSQEDAPEMGYTGKSIFENAEIEEIKGEFISKSPLTSFGEIALRGGKIGKKLHMAMGSNITGYHSSSRSLAHNPGKRTECIQFCHNEWNNCKDDISPGYCLAKRRKTGDCFFCYV</sequence>
<dbReference type="Pfam" id="PF00112">
    <property type="entry name" value="Peptidase_C1"/>
    <property type="match status" value="1"/>
</dbReference>
<feature type="compositionally biased region" description="Basic and acidic residues" evidence="4">
    <location>
        <begin position="814"/>
        <end position="823"/>
    </location>
</feature>
<dbReference type="OMA" id="YEFLTIV"/>
<dbReference type="VEuPathDB" id="PlasmoDB:PKA1H_040018000"/>
<feature type="region of interest" description="Disordered" evidence="4">
    <location>
        <begin position="74"/>
        <end position="111"/>
    </location>
</feature>
<evidence type="ECO:0000256" key="3">
    <source>
        <dbReference type="ARBA" id="ARBA00023180"/>
    </source>
</evidence>
<organism evidence="7 8">
    <name type="scientific">Plasmodium knowlesi</name>
    <dbReference type="NCBI Taxonomy" id="5850"/>
    <lineage>
        <taxon>Eukaryota</taxon>
        <taxon>Sar</taxon>
        <taxon>Alveolata</taxon>
        <taxon>Apicomplexa</taxon>
        <taxon>Aconoidasida</taxon>
        <taxon>Haemosporida</taxon>
        <taxon>Plasmodiidae</taxon>
        <taxon>Plasmodium</taxon>
        <taxon>Plasmodium (Plasmodium)</taxon>
    </lineage>
</organism>
<dbReference type="eggNOG" id="KOG1542">
    <property type="taxonomic scope" value="Eukaryota"/>
</dbReference>
<dbReference type="EMBL" id="NETL01000022">
    <property type="protein sequence ID" value="OTN66671.1"/>
    <property type="molecule type" value="Genomic_DNA"/>
</dbReference>